<keyword evidence="2" id="KW-0808">Transferase</keyword>
<dbReference type="PANTHER" id="PTHR12137:SF54">
    <property type="entry name" value="CARBOHYDRATE SULFOTRANSFERASE"/>
    <property type="match status" value="1"/>
</dbReference>
<dbReference type="InterPro" id="IPR018011">
    <property type="entry name" value="Carb_sulfotrans_8-10"/>
</dbReference>
<dbReference type="STRING" id="450851.PHZ_c0492"/>
<dbReference type="eggNOG" id="ENOG5033041">
    <property type="taxonomic scope" value="Bacteria"/>
</dbReference>
<sequence length="211" mass="24517">MMALSHRFLFVHIPKTGGNSVQNILRAYSEDEIVCREPYQDGVERFELLNPTYGFSKHSPLWEYRAKLPPETYASLFKFACVRNPWERAVSYYFSPHRQVSTFTREAFVEFLPTIPPMIQHLRETPDQPAAGIPGNFDYLMRFETLQRDFDVVCDQLGIPRQALPTRNKSARGRVEDYYDRGTTELVRELFADDIALFGYDIPWAGAEHVL</sequence>
<dbReference type="Pfam" id="PF03567">
    <property type="entry name" value="Sulfotransfer_2"/>
    <property type="match status" value="1"/>
</dbReference>
<organism evidence="8 9">
    <name type="scientific">Phenylobacterium zucineum (strain HLK1)</name>
    <dbReference type="NCBI Taxonomy" id="450851"/>
    <lineage>
        <taxon>Bacteria</taxon>
        <taxon>Pseudomonadati</taxon>
        <taxon>Pseudomonadota</taxon>
        <taxon>Alphaproteobacteria</taxon>
        <taxon>Caulobacterales</taxon>
        <taxon>Caulobacteraceae</taxon>
        <taxon>Phenylobacterium</taxon>
    </lineage>
</organism>
<dbReference type="GO" id="GO:0016020">
    <property type="term" value="C:membrane"/>
    <property type="evidence" value="ECO:0007669"/>
    <property type="project" value="InterPro"/>
</dbReference>
<keyword evidence="4" id="KW-1133">Transmembrane helix</keyword>
<dbReference type="OrthoDB" id="1407035at2"/>
<dbReference type="SUPFAM" id="SSF52540">
    <property type="entry name" value="P-loop containing nucleoside triphosphate hydrolases"/>
    <property type="match status" value="1"/>
</dbReference>
<evidence type="ECO:0000256" key="7">
    <source>
        <dbReference type="ARBA" id="ARBA00023180"/>
    </source>
</evidence>
<dbReference type="InterPro" id="IPR005331">
    <property type="entry name" value="Sulfotransferase"/>
</dbReference>
<dbReference type="Gene3D" id="3.40.50.300">
    <property type="entry name" value="P-loop containing nucleotide triphosphate hydrolases"/>
    <property type="match status" value="1"/>
</dbReference>
<name>B4REG4_PHEZH</name>
<keyword evidence="3" id="KW-0812">Transmembrane</keyword>
<evidence type="ECO:0000256" key="2">
    <source>
        <dbReference type="ARBA" id="ARBA00022679"/>
    </source>
</evidence>
<reference evidence="8 9" key="1">
    <citation type="journal article" date="2008" name="BMC Genomics">
        <title>Complete genome of Phenylobacterium zucineum - a novel facultative intracellular bacterium isolated from human erythroleukemia cell line K562.</title>
        <authorList>
            <person name="Luo Y."/>
            <person name="Xu X."/>
            <person name="Ding Z."/>
            <person name="Liu Z."/>
            <person name="Zhang B."/>
            <person name="Yan Z."/>
            <person name="Sun J."/>
            <person name="Hu S."/>
            <person name="Hu X."/>
        </authorList>
    </citation>
    <scope>NUCLEOTIDE SEQUENCE [LARGE SCALE GENOMIC DNA]</scope>
    <source>
        <strain evidence="8 9">HLK1</strain>
    </source>
</reference>
<dbReference type="InterPro" id="IPR027417">
    <property type="entry name" value="P-loop_NTPase"/>
</dbReference>
<dbReference type="GO" id="GO:0016051">
    <property type="term" value="P:carbohydrate biosynthetic process"/>
    <property type="evidence" value="ECO:0007669"/>
    <property type="project" value="InterPro"/>
</dbReference>
<evidence type="ECO:0000313" key="9">
    <source>
        <dbReference type="Proteomes" id="UP000001868"/>
    </source>
</evidence>
<evidence type="ECO:0000256" key="5">
    <source>
        <dbReference type="ARBA" id="ARBA00023034"/>
    </source>
</evidence>
<evidence type="ECO:0000313" key="8">
    <source>
        <dbReference type="EMBL" id="ACG76906.1"/>
    </source>
</evidence>
<evidence type="ECO:0008006" key="10">
    <source>
        <dbReference type="Google" id="ProtNLM"/>
    </source>
</evidence>
<dbReference type="RefSeq" id="WP_012521054.1">
    <property type="nucleotide sequence ID" value="NC_011144.1"/>
</dbReference>
<evidence type="ECO:0000256" key="1">
    <source>
        <dbReference type="ARBA" id="ARBA00004323"/>
    </source>
</evidence>
<keyword evidence="5" id="KW-0333">Golgi apparatus</keyword>
<keyword evidence="9" id="KW-1185">Reference proteome</keyword>
<dbReference type="EMBL" id="CP000747">
    <property type="protein sequence ID" value="ACG76906.1"/>
    <property type="molecule type" value="Genomic_DNA"/>
</dbReference>
<protein>
    <recommendedName>
        <fullName evidence="10">Sulfotransferase family protein</fullName>
    </recommendedName>
</protein>
<accession>B4REG4</accession>
<proteinExistence type="predicted"/>
<evidence type="ECO:0000256" key="6">
    <source>
        <dbReference type="ARBA" id="ARBA00023136"/>
    </source>
</evidence>
<dbReference type="GO" id="GO:0008146">
    <property type="term" value="F:sulfotransferase activity"/>
    <property type="evidence" value="ECO:0007669"/>
    <property type="project" value="InterPro"/>
</dbReference>
<evidence type="ECO:0000256" key="3">
    <source>
        <dbReference type="ARBA" id="ARBA00022692"/>
    </source>
</evidence>
<comment type="subcellular location">
    <subcellularLocation>
        <location evidence="1">Golgi apparatus membrane</location>
        <topology evidence="1">Single-pass type II membrane protein</topology>
    </subcellularLocation>
</comment>
<dbReference type="AlphaFoldDB" id="B4REG4"/>
<evidence type="ECO:0000256" key="4">
    <source>
        <dbReference type="ARBA" id="ARBA00022989"/>
    </source>
</evidence>
<keyword evidence="7" id="KW-0325">Glycoprotein</keyword>
<dbReference type="HOGENOM" id="CLU_094945_1_0_5"/>
<dbReference type="Proteomes" id="UP000001868">
    <property type="component" value="Chromosome"/>
</dbReference>
<gene>
    <name evidence="8" type="ordered locus">PHZ_c0492</name>
</gene>
<keyword evidence="6" id="KW-0472">Membrane</keyword>
<dbReference type="PANTHER" id="PTHR12137">
    <property type="entry name" value="CARBOHYDRATE SULFOTRANSFERASE"/>
    <property type="match status" value="1"/>
</dbReference>
<dbReference type="KEGG" id="pzu:PHZ_c0492"/>